<name>A0ABN8XYG5_RANTA</name>
<evidence type="ECO:0000313" key="3">
    <source>
        <dbReference type="Proteomes" id="UP001176941"/>
    </source>
</evidence>
<dbReference type="Proteomes" id="UP001176941">
    <property type="component" value="Chromosome 11"/>
</dbReference>
<feature type="region of interest" description="Disordered" evidence="1">
    <location>
        <begin position="1"/>
        <end position="31"/>
    </location>
</feature>
<evidence type="ECO:0000313" key="2">
    <source>
        <dbReference type="EMBL" id="CAI9154121.1"/>
    </source>
</evidence>
<reference evidence="2" key="1">
    <citation type="submission" date="2023-04" db="EMBL/GenBank/DDBJ databases">
        <authorList>
            <consortium name="ELIXIR-Norway"/>
        </authorList>
    </citation>
    <scope>NUCLEOTIDE SEQUENCE [LARGE SCALE GENOMIC DNA]</scope>
</reference>
<protein>
    <submittedName>
        <fullName evidence="2">Uncharacterized protein</fullName>
    </submittedName>
</protein>
<keyword evidence="3" id="KW-1185">Reference proteome</keyword>
<organism evidence="2 3">
    <name type="scientific">Rangifer tarandus platyrhynchus</name>
    <name type="common">Svalbard reindeer</name>
    <dbReference type="NCBI Taxonomy" id="3082113"/>
    <lineage>
        <taxon>Eukaryota</taxon>
        <taxon>Metazoa</taxon>
        <taxon>Chordata</taxon>
        <taxon>Craniata</taxon>
        <taxon>Vertebrata</taxon>
        <taxon>Euteleostomi</taxon>
        <taxon>Mammalia</taxon>
        <taxon>Eutheria</taxon>
        <taxon>Laurasiatheria</taxon>
        <taxon>Artiodactyla</taxon>
        <taxon>Ruminantia</taxon>
        <taxon>Pecora</taxon>
        <taxon>Cervidae</taxon>
        <taxon>Odocoileinae</taxon>
        <taxon>Rangifer</taxon>
    </lineage>
</organism>
<evidence type="ECO:0000256" key="1">
    <source>
        <dbReference type="SAM" id="MobiDB-lite"/>
    </source>
</evidence>
<gene>
    <name evidence="2" type="ORF">MRATA1EN1_LOCUS3083</name>
</gene>
<proteinExistence type="predicted"/>
<dbReference type="EMBL" id="OX459947">
    <property type="protein sequence ID" value="CAI9154121.1"/>
    <property type="molecule type" value="Genomic_DNA"/>
</dbReference>
<sequence length="110" mass="11389">MPPHCLPESRSQALTGLAPHTPPPPRMPTQLPHSLVQTCVSSYSVLSLCTLESSQVAMTKLGQACGSAAHRLAIQSLPAQLCLLALLGGSRALGHVLIAAMCAPDPGFPD</sequence>
<accession>A0ABN8XYG5</accession>